<organism evidence="2">
    <name type="scientific">marine sediment metagenome</name>
    <dbReference type="NCBI Taxonomy" id="412755"/>
    <lineage>
        <taxon>unclassified sequences</taxon>
        <taxon>metagenomes</taxon>
        <taxon>ecological metagenomes</taxon>
    </lineage>
</organism>
<dbReference type="PROSITE" id="PS50056">
    <property type="entry name" value="TYR_PHOSPHATASE_2"/>
    <property type="match status" value="1"/>
</dbReference>
<evidence type="ECO:0000313" key="2">
    <source>
        <dbReference type="EMBL" id="GAG13072.1"/>
    </source>
</evidence>
<dbReference type="CDD" id="cd14494">
    <property type="entry name" value="PTP_DSP_cys"/>
    <property type="match status" value="1"/>
</dbReference>
<sequence length="95" mass="10099">EALARAEREDTPALVHCAAGSRRTGGVVAAYQVLVQGLPTASAYAELDRFGSRPVPQSPLLGYLNENMAELASLLVERGVIEQVPSPLPSFQPVQ</sequence>
<feature type="domain" description="Tyrosine specific protein phosphatases" evidence="1">
    <location>
        <begin position="1"/>
        <end position="47"/>
    </location>
</feature>
<reference evidence="2" key="1">
    <citation type="journal article" date="2014" name="Front. Microbiol.">
        <title>High frequency of phylogenetically diverse reductive dehalogenase-homologous genes in deep subseafloor sedimentary metagenomes.</title>
        <authorList>
            <person name="Kawai M."/>
            <person name="Futagami T."/>
            <person name="Toyoda A."/>
            <person name="Takaki Y."/>
            <person name="Nishi S."/>
            <person name="Hori S."/>
            <person name="Arai W."/>
            <person name="Tsubouchi T."/>
            <person name="Morono Y."/>
            <person name="Uchiyama I."/>
            <person name="Ito T."/>
            <person name="Fujiyama A."/>
            <person name="Inagaki F."/>
            <person name="Takami H."/>
        </authorList>
    </citation>
    <scope>NUCLEOTIDE SEQUENCE</scope>
    <source>
        <strain evidence="2">Expedition CK06-06</strain>
    </source>
</reference>
<accession>X0VPK6</accession>
<comment type="caution">
    <text evidence="2">The sequence shown here is derived from an EMBL/GenBank/DDBJ whole genome shotgun (WGS) entry which is preliminary data.</text>
</comment>
<dbReference type="AlphaFoldDB" id="X0VPK6"/>
<dbReference type="InterPro" id="IPR000387">
    <property type="entry name" value="Tyr_Pase_dom"/>
</dbReference>
<protein>
    <recommendedName>
        <fullName evidence="1">Tyrosine specific protein phosphatases domain-containing protein</fullName>
    </recommendedName>
</protein>
<name>X0VPK6_9ZZZZ</name>
<gene>
    <name evidence="2" type="ORF">S01H1_39511</name>
</gene>
<dbReference type="InterPro" id="IPR016130">
    <property type="entry name" value="Tyr_Pase_AS"/>
</dbReference>
<dbReference type="SUPFAM" id="SSF52799">
    <property type="entry name" value="(Phosphotyrosine protein) phosphatases II"/>
    <property type="match status" value="1"/>
</dbReference>
<dbReference type="InterPro" id="IPR029021">
    <property type="entry name" value="Prot-tyrosine_phosphatase-like"/>
</dbReference>
<dbReference type="PROSITE" id="PS00383">
    <property type="entry name" value="TYR_PHOSPHATASE_1"/>
    <property type="match status" value="1"/>
</dbReference>
<dbReference type="Gene3D" id="3.90.190.10">
    <property type="entry name" value="Protein tyrosine phosphatase superfamily"/>
    <property type="match status" value="1"/>
</dbReference>
<proteinExistence type="predicted"/>
<feature type="non-terminal residue" evidence="2">
    <location>
        <position position="1"/>
    </location>
</feature>
<dbReference type="EMBL" id="BARS01024940">
    <property type="protein sequence ID" value="GAG13072.1"/>
    <property type="molecule type" value="Genomic_DNA"/>
</dbReference>
<evidence type="ECO:0000259" key="1">
    <source>
        <dbReference type="PROSITE" id="PS50056"/>
    </source>
</evidence>